<feature type="transmembrane region" description="Helical" evidence="1">
    <location>
        <begin position="12"/>
        <end position="36"/>
    </location>
</feature>
<evidence type="ECO:0000256" key="1">
    <source>
        <dbReference type="SAM" id="Phobius"/>
    </source>
</evidence>
<feature type="transmembrane region" description="Helical" evidence="1">
    <location>
        <begin position="221"/>
        <end position="239"/>
    </location>
</feature>
<keyword evidence="1" id="KW-1133">Transmembrane helix</keyword>
<gene>
    <name evidence="2" type="ORF">E2L03_12300</name>
</gene>
<proteinExistence type="predicted"/>
<keyword evidence="1" id="KW-0812">Transmembrane</keyword>
<evidence type="ECO:0000313" key="3">
    <source>
        <dbReference type="Proteomes" id="UP000298210"/>
    </source>
</evidence>
<keyword evidence="1" id="KW-0472">Membrane</keyword>
<protein>
    <submittedName>
        <fullName evidence="2">Uncharacterized protein</fullName>
    </submittedName>
</protein>
<feature type="transmembrane region" description="Helical" evidence="1">
    <location>
        <begin position="178"/>
        <end position="197"/>
    </location>
</feature>
<dbReference type="RefSeq" id="WP_134259292.1">
    <property type="nucleotide sequence ID" value="NZ_LDIM01000014.1"/>
</dbReference>
<accession>A0A4Y7WI52</accession>
<dbReference type="EMBL" id="SNUX01000003">
    <property type="protein sequence ID" value="TES47916.1"/>
    <property type="molecule type" value="Genomic_DNA"/>
</dbReference>
<feature type="transmembrane region" description="Helical" evidence="1">
    <location>
        <begin position="48"/>
        <end position="69"/>
    </location>
</feature>
<dbReference type="Proteomes" id="UP000298210">
    <property type="component" value="Unassembled WGS sequence"/>
</dbReference>
<dbReference type="AlphaFoldDB" id="A0A4Y7WI52"/>
<organism evidence="2 3">
    <name type="scientific">Shouchella lehensis</name>
    <dbReference type="NCBI Taxonomy" id="300825"/>
    <lineage>
        <taxon>Bacteria</taxon>
        <taxon>Bacillati</taxon>
        <taxon>Bacillota</taxon>
        <taxon>Bacilli</taxon>
        <taxon>Bacillales</taxon>
        <taxon>Bacillaceae</taxon>
        <taxon>Shouchella</taxon>
    </lineage>
</organism>
<feature type="transmembrane region" description="Helical" evidence="1">
    <location>
        <begin position="103"/>
        <end position="125"/>
    </location>
</feature>
<reference evidence="2 3" key="1">
    <citation type="submission" date="2019-03" db="EMBL/GenBank/DDBJ databases">
        <authorList>
            <person name="Liu G."/>
        </authorList>
    </citation>
    <scope>NUCLEOTIDE SEQUENCE [LARGE SCALE GENOMIC DNA]</scope>
    <source>
        <strain evidence="2 3">DSM 19099</strain>
    </source>
</reference>
<sequence length="245" mass="28699">MKEFVFFLKRDARLLVPINVIIAILFTIMLVVASIIRMRVAEPFEVTGITAVTVLLFLYLVFATFFIIIESVWREWRLGIQHHWYLAPGSMLLKLLAKITANLIWLFMQSIFVTLFMLLFIYFAAESHILQTVFEESRLLLDYPLQLVWITLIAPVLGILMILLPVYLFLGIKTWMKYVLLLVYGILFVVVYPYIMFKIESHTEPESGIFFFVELTSNEQMLMDAGLLFVLLFITTYFLKKKIEL</sequence>
<comment type="caution">
    <text evidence="2">The sequence shown here is derived from an EMBL/GenBank/DDBJ whole genome shotgun (WGS) entry which is preliminary data.</text>
</comment>
<name>A0A4Y7WI52_9BACI</name>
<feature type="transmembrane region" description="Helical" evidence="1">
    <location>
        <begin position="145"/>
        <end position="171"/>
    </location>
</feature>
<evidence type="ECO:0000313" key="2">
    <source>
        <dbReference type="EMBL" id="TES47916.1"/>
    </source>
</evidence>